<dbReference type="OrthoDB" id="10392625at2759"/>
<evidence type="ECO:0000313" key="2">
    <source>
        <dbReference type="EMBL" id="GFY55041.1"/>
    </source>
</evidence>
<organism evidence="2 3">
    <name type="scientific">Trichonephila inaurata madagascariensis</name>
    <dbReference type="NCBI Taxonomy" id="2747483"/>
    <lineage>
        <taxon>Eukaryota</taxon>
        <taxon>Metazoa</taxon>
        <taxon>Ecdysozoa</taxon>
        <taxon>Arthropoda</taxon>
        <taxon>Chelicerata</taxon>
        <taxon>Arachnida</taxon>
        <taxon>Araneae</taxon>
        <taxon>Araneomorphae</taxon>
        <taxon>Entelegynae</taxon>
        <taxon>Araneoidea</taxon>
        <taxon>Nephilidae</taxon>
        <taxon>Trichonephila</taxon>
        <taxon>Trichonephila inaurata</taxon>
    </lineage>
</organism>
<dbReference type="AlphaFoldDB" id="A0A8X6XKV4"/>
<feature type="compositionally biased region" description="Polar residues" evidence="1">
    <location>
        <begin position="325"/>
        <end position="346"/>
    </location>
</feature>
<evidence type="ECO:0000256" key="1">
    <source>
        <dbReference type="SAM" id="MobiDB-lite"/>
    </source>
</evidence>
<proteinExistence type="predicted"/>
<accession>A0A8X6XKV4</accession>
<reference evidence="2" key="1">
    <citation type="submission" date="2020-08" db="EMBL/GenBank/DDBJ databases">
        <title>Multicomponent nature underlies the extraordinary mechanical properties of spider dragline silk.</title>
        <authorList>
            <person name="Kono N."/>
            <person name="Nakamura H."/>
            <person name="Mori M."/>
            <person name="Yoshida Y."/>
            <person name="Ohtoshi R."/>
            <person name="Malay A.D."/>
            <person name="Moran D.A.P."/>
            <person name="Tomita M."/>
            <person name="Numata K."/>
            <person name="Arakawa K."/>
        </authorList>
    </citation>
    <scope>NUCLEOTIDE SEQUENCE</scope>
</reference>
<dbReference type="EMBL" id="BMAV01010146">
    <property type="protein sequence ID" value="GFY55041.1"/>
    <property type="molecule type" value="Genomic_DNA"/>
</dbReference>
<sequence length="613" mass="69327">MFIHCMQDAKEICKCQQTPSPREEKLIRDADFAKQLCENSCSQKAYLENANCINSLQPEATDCFSEGMKYAEKMGSSSEAFCLLQKSYADCLVEITSKKCGLIAADIQKKLFSFEMGVFFSCHDFEERSKNTKIHPSCGTSSYKHESKELVKLITNLMHATLENTESLSISVSRSSVPTVLSQRPKEVKSAEKGGFSKRVDTSTLSSENTPVPEFSTTTEVSSNKDSLSTEVDESAIDPEYSTKSNELSIINAVKRYINDVVFITDSLISFVSSSNVIHRETSLESEYSIANEAVSNTEEIFSDKHLDVDWTTDIEDTESVIVSVTPTDAEESSSAKLTSDSSFSESDNEIGSEEQINTSEMYKRKGDDKFHVSPKTVYTRTNTTSFALYKVWNKKRVYMGCGIASISWVKDSPLHRIYCGFTAIESDLGNPFKCDIETDITCQLTNKISRDKSKITCIDDITKSGLKLVAYRKPKHEKYFRVRASMIICYFMPNLAYHLEIENPSEKQQEEVEKFRPIIIEPVESRRKRSATLNERLISHRSGLLLKHCTDLEDKQHRGRLPVGSLLDYVLIGEPYYPHCKKESNDETENKFYHVRASVKIRAAIKIDPDTF</sequence>
<name>A0A8X6XKV4_9ARAC</name>
<keyword evidence="3" id="KW-1185">Reference proteome</keyword>
<feature type="compositionally biased region" description="Polar residues" evidence="1">
    <location>
        <begin position="202"/>
        <end position="230"/>
    </location>
</feature>
<feature type="region of interest" description="Disordered" evidence="1">
    <location>
        <begin position="325"/>
        <end position="359"/>
    </location>
</feature>
<protein>
    <submittedName>
        <fullName evidence="2">Uncharacterized protein</fullName>
    </submittedName>
</protein>
<evidence type="ECO:0000313" key="3">
    <source>
        <dbReference type="Proteomes" id="UP000886998"/>
    </source>
</evidence>
<gene>
    <name evidence="2" type="ORF">TNIN_171751</name>
</gene>
<feature type="region of interest" description="Disordered" evidence="1">
    <location>
        <begin position="183"/>
        <end position="238"/>
    </location>
</feature>
<comment type="caution">
    <text evidence="2">The sequence shown here is derived from an EMBL/GenBank/DDBJ whole genome shotgun (WGS) entry which is preliminary data.</text>
</comment>
<dbReference type="Proteomes" id="UP000886998">
    <property type="component" value="Unassembled WGS sequence"/>
</dbReference>